<feature type="region of interest" description="Disordered" evidence="6">
    <location>
        <begin position="1"/>
        <end position="24"/>
    </location>
</feature>
<dbReference type="Pfam" id="PF04719">
    <property type="entry name" value="TAFII28"/>
    <property type="match status" value="1"/>
</dbReference>
<dbReference type="InterPro" id="IPR006809">
    <property type="entry name" value="TAFII28_dom"/>
</dbReference>
<gene>
    <name evidence="8" type="primary">107361454</name>
</gene>
<dbReference type="CDD" id="cd08048">
    <property type="entry name" value="HFD_TAF11"/>
    <property type="match status" value="1"/>
</dbReference>
<dbReference type="KEGG" id="tut:107361454"/>
<dbReference type="InterPro" id="IPR009072">
    <property type="entry name" value="Histone-fold"/>
</dbReference>
<dbReference type="OMA" id="LNQACNP"/>
<dbReference type="EnsemblMetazoa" id="tetur06g03700.1">
    <property type="protein sequence ID" value="tetur06g03700.1"/>
    <property type="gene ID" value="tetur06g03700"/>
</dbReference>
<dbReference type="GO" id="GO:0051123">
    <property type="term" value="P:RNA polymerase II preinitiation complex assembly"/>
    <property type="evidence" value="ECO:0007669"/>
    <property type="project" value="InterPro"/>
</dbReference>
<dbReference type="Gene3D" id="1.10.20.10">
    <property type="entry name" value="Histone, subunit A"/>
    <property type="match status" value="1"/>
</dbReference>
<evidence type="ECO:0000256" key="4">
    <source>
        <dbReference type="ARBA" id="ARBA00023163"/>
    </source>
</evidence>
<dbReference type="eggNOG" id="KOG3219">
    <property type="taxonomic scope" value="Eukaryota"/>
</dbReference>
<feature type="compositionally biased region" description="Polar residues" evidence="6">
    <location>
        <begin position="1"/>
        <end position="12"/>
    </location>
</feature>
<keyword evidence="3" id="KW-0805">Transcription regulation</keyword>
<dbReference type="OrthoDB" id="28335at2759"/>
<dbReference type="GO" id="GO:0016251">
    <property type="term" value="F:RNA polymerase II general transcription initiation factor activity"/>
    <property type="evidence" value="ECO:0007669"/>
    <property type="project" value="TreeGrafter"/>
</dbReference>
<dbReference type="GO" id="GO:0005669">
    <property type="term" value="C:transcription factor TFIID complex"/>
    <property type="evidence" value="ECO:0007669"/>
    <property type="project" value="InterPro"/>
</dbReference>
<accession>T1K7C3</accession>
<dbReference type="AlphaFoldDB" id="T1K7C3"/>
<protein>
    <recommendedName>
        <fullName evidence="7">TAFII28-like protein domain-containing protein</fullName>
    </recommendedName>
</protein>
<evidence type="ECO:0000313" key="8">
    <source>
        <dbReference type="EnsemblMetazoa" id="tetur06g03700.1"/>
    </source>
</evidence>
<dbReference type="PANTHER" id="PTHR13218">
    <property type="entry name" value="TRANSCRIPTION INITIATION FACTOR TFIID SUBUNIT 11-RELATED"/>
    <property type="match status" value="1"/>
</dbReference>
<evidence type="ECO:0000256" key="6">
    <source>
        <dbReference type="SAM" id="MobiDB-lite"/>
    </source>
</evidence>
<reference evidence="8" key="2">
    <citation type="submission" date="2015-06" db="UniProtKB">
        <authorList>
            <consortium name="EnsemblMetazoa"/>
        </authorList>
    </citation>
    <scope>IDENTIFICATION</scope>
</reference>
<evidence type="ECO:0000313" key="9">
    <source>
        <dbReference type="Proteomes" id="UP000015104"/>
    </source>
</evidence>
<proteinExistence type="inferred from homology"/>
<evidence type="ECO:0000259" key="7">
    <source>
        <dbReference type="Pfam" id="PF04719"/>
    </source>
</evidence>
<evidence type="ECO:0000256" key="5">
    <source>
        <dbReference type="ARBA" id="ARBA00023242"/>
    </source>
</evidence>
<feature type="region of interest" description="Disordered" evidence="6">
    <location>
        <begin position="101"/>
        <end position="121"/>
    </location>
</feature>
<evidence type="ECO:0000256" key="3">
    <source>
        <dbReference type="ARBA" id="ARBA00023015"/>
    </source>
</evidence>
<evidence type="ECO:0000256" key="1">
    <source>
        <dbReference type="ARBA" id="ARBA00004123"/>
    </source>
</evidence>
<dbReference type="InterPro" id="IPR045127">
    <property type="entry name" value="TAF11-like"/>
</dbReference>
<sequence length="121" mass="13609">MSQSNDMDNLSIQEDKSPLDLQQEDREKMQVLVSNFSEEQLNRYEMYRRASFSKAPIKRLIQSIAGSSVSQNVVIAISGVAKVFAGEVVEGALDVMEELGETGPVKPKHLRESVRRLRSKK</sequence>
<organism evidence="8 9">
    <name type="scientific">Tetranychus urticae</name>
    <name type="common">Two-spotted spider mite</name>
    <dbReference type="NCBI Taxonomy" id="32264"/>
    <lineage>
        <taxon>Eukaryota</taxon>
        <taxon>Metazoa</taxon>
        <taxon>Ecdysozoa</taxon>
        <taxon>Arthropoda</taxon>
        <taxon>Chelicerata</taxon>
        <taxon>Arachnida</taxon>
        <taxon>Acari</taxon>
        <taxon>Acariformes</taxon>
        <taxon>Trombidiformes</taxon>
        <taxon>Prostigmata</taxon>
        <taxon>Eleutherengona</taxon>
        <taxon>Raphignathae</taxon>
        <taxon>Tetranychoidea</taxon>
        <taxon>Tetranychidae</taxon>
        <taxon>Tetranychus</taxon>
    </lineage>
</organism>
<keyword evidence="9" id="KW-1185">Reference proteome</keyword>
<dbReference type="SUPFAM" id="SSF47113">
    <property type="entry name" value="Histone-fold"/>
    <property type="match status" value="1"/>
</dbReference>
<dbReference type="Proteomes" id="UP000015104">
    <property type="component" value="Unassembled WGS sequence"/>
</dbReference>
<reference evidence="9" key="1">
    <citation type="submission" date="2011-08" db="EMBL/GenBank/DDBJ databases">
        <authorList>
            <person name="Rombauts S."/>
        </authorList>
    </citation>
    <scope>NUCLEOTIDE SEQUENCE</scope>
    <source>
        <strain evidence="9">London</strain>
    </source>
</reference>
<keyword evidence="4" id="KW-0804">Transcription</keyword>
<feature type="compositionally biased region" description="Basic and acidic residues" evidence="6">
    <location>
        <begin position="13"/>
        <end position="24"/>
    </location>
</feature>
<dbReference type="HOGENOM" id="CLU_088696_2_0_1"/>
<dbReference type="GO" id="GO:0046982">
    <property type="term" value="F:protein heterodimerization activity"/>
    <property type="evidence" value="ECO:0007669"/>
    <property type="project" value="InterPro"/>
</dbReference>
<feature type="domain" description="TAFII28-like protein" evidence="7">
    <location>
        <begin position="31"/>
        <end position="116"/>
    </location>
</feature>
<dbReference type="PANTHER" id="PTHR13218:SF8">
    <property type="entry name" value="TRANSCRIPTION INITIATION FACTOR TFIID SUBUNIT 11"/>
    <property type="match status" value="1"/>
</dbReference>
<dbReference type="STRING" id="32264.T1K7C3"/>
<comment type="similarity">
    <text evidence="2">Belongs to the TAF11 family.</text>
</comment>
<comment type="subcellular location">
    <subcellularLocation>
        <location evidence="1">Nucleus</location>
    </subcellularLocation>
</comment>
<dbReference type="EMBL" id="CAEY01001802">
    <property type="status" value="NOT_ANNOTATED_CDS"/>
    <property type="molecule type" value="Genomic_DNA"/>
</dbReference>
<evidence type="ECO:0000256" key="2">
    <source>
        <dbReference type="ARBA" id="ARBA00009788"/>
    </source>
</evidence>
<name>T1K7C3_TETUR</name>
<dbReference type="FunFam" id="1.10.20.10:FF:000025">
    <property type="entry name" value="Transcription initiation factor TFIID subunit 11"/>
    <property type="match status" value="1"/>
</dbReference>
<keyword evidence="5" id="KW-0539">Nucleus</keyword>